<dbReference type="Proteomes" id="UP000027265">
    <property type="component" value="Unassembled WGS sequence"/>
</dbReference>
<dbReference type="PANTHER" id="PTHR38695">
    <property type="entry name" value="AMINO ACID PERMEASE_ SLC12A DOMAIN-CONTAINING PROTEIN"/>
    <property type="match status" value="1"/>
</dbReference>
<dbReference type="Pfam" id="PF17648">
    <property type="entry name" value="Luciferase"/>
    <property type="match status" value="1"/>
</dbReference>
<evidence type="ECO:0000259" key="1">
    <source>
        <dbReference type="Pfam" id="PF17648"/>
    </source>
</evidence>
<reference evidence="3" key="1">
    <citation type="journal article" date="2014" name="Proc. Natl. Acad. Sci. U.S.A.">
        <title>Extensive sampling of basidiomycete genomes demonstrates inadequacy of the white-rot/brown-rot paradigm for wood decay fungi.</title>
        <authorList>
            <person name="Riley R."/>
            <person name="Salamov A.A."/>
            <person name="Brown D.W."/>
            <person name="Nagy L.G."/>
            <person name="Floudas D."/>
            <person name="Held B.W."/>
            <person name="Levasseur A."/>
            <person name="Lombard V."/>
            <person name="Morin E."/>
            <person name="Otillar R."/>
            <person name="Lindquist E.A."/>
            <person name="Sun H."/>
            <person name="LaButti K.M."/>
            <person name="Schmutz J."/>
            <person name="Jabbour D."/>
            <person name="Luo H."/>
            <person name="Baker S.E."/>
            <person name="Pisabarro A.G."/>
            <person name="Walton J.D."/>
            <person name="Blanchette R.A."/>
            <person name="Henrissat B."/>
            <person name="Martin F."/>
            <person name="Cullen D."/>
            <person name="Hibbett D.S."/>
            <person name="Grigoriev I.V."/>
        </authorList>
    </citation>
    <scope>NUCLEOTIDE SEQUENCE [LARGE SCALE GENOMIC DNA]</scope>
    <source>
        <strain evidence="3">MUCL 33604</strain>
    </source>
</reference>
<evidence type="ECO:0000313" key="2">
    <source>
        <dbReference type="EMBL" id="KDQ57265.1"/>
    </source>
</evidence>
<keyword evidence="3" id="KW-1185">Reference proteome</keyword>
<dbReference type="EMBL" id="KL197720">
    <property type="protein sequence ID" value="KDQ57265.1"/>
    <property type="molecule type" value="Genomic_DNA"/>
</dbReference>
<organism evidence="2 3">
    <name type="scientific">Jaapia argillacea MUCL 33604</name>
    <dbReference type="NCBI Taxonomy" id="933084"/>
    <lineage>
        <taxon>Eukaryota</taxon>
        <taxon>Fungi</taxon>
        <taxon>Dikarya</taxon>
        <taxon>Basidiomycota</taxon>
        <taxon>Agaricomycotina</taxon>
        <taxon>Agaricomycetes</taxon>
        <taxon>Agaricomycetidae</taxon>
        <taxon>Jaapiales</taxon>
        <taxon>Jaapiaceae</taxon>
        <taxon>Jaapia</taxon>
    </lineage>
</organism>
<dbReference type="AlphaFoldDB" id="A0A067PTU5"/>
<proteinExistence type="predicted"/>
<dbReference type="InParanoid" id="A0A067PTU5"/>
<dbReference type="InterPro" id="IPR048273">
    <property type="entry name" value="Luciferase"/>
</dbReference>
<feature type="domain" description="Luciferase" evidence="1">
    <location>
        <begin position="173"/>
        <end position="242"/>
    </location>
</feature>
<dbReference type="STRING" id="933084.A0A067PTU5"/>
<dbReference type="PANTHER" id="PTHR38695:SF1">
    <property type="entry name" value="AMINO ACID PERMEASE_ SLC12A DOMAIN-CONTAINING PROTEIN"/>
    <property type="match status" value="1"/>
</dbReference>
<name>A0A067PTU5_9AGAM</name>
<dbReference type="HOGENOM" id="CLU_063954_1_0_1"/>
<dbReference type="InterPro" id="IPR040841">
    <property type="entry name" value="Luciferase_dom"/>
</dbReference>
<sequence>MSDLISSRAHEILARSPRTVVLTTSLVSILAISTPWLVRNYRAYLALGPSGLPFGVFGWAVSTLSKPFGRETTSTGVYDEDLLKESWLEEPDSVPLRKGARPKTGWHFLPHRQVDQHPDEGMKEIITTIFSKLASFNSNIVELAPSPHEKIHQGMVIHHSIPSPHQVAVDAWREIVHVHSGRDYSLHLILAPQDCKLVIERGWGERHPLSGVLKALPSQYLMVYAPRDDAELDAVEAIVKAAIGYMTNSHDVIS</sequence>
<dbReference type="OrthoDB" id="5358398at2759"/>
<gene>
    <name evidence="2" type="ORF">JAAARDRAFT_35892</name>
</gene>
<evidence type="ECO:0000313" key="3">
    <source>
        <dbReference type="Proteomes" id="UP000027265"/>
    </source>
</evidence>
<accession>A0A067PTU5</accession>
<protein>
    <recommendedName>
        <fullName evidence="1">Luciferase domain-containing protein</fullName>
    </recommendedName>
</protein>